<dbReference type="GO" id="GO:0004252">
    <property type="term" value="F:serine-type endopeptidase activity"/>
    <property type="evidence" value="ECO:0007669"/>
    <property type="project" value="InterPro"/>
</dbReference>
<evidence type="ECO:0000256" key="1">
    <source>
        <dbReference type="ARBA" id="ARBA00007039"/>
    </source>
</evidence>
<keyword evidence="5" id="KW-1185">Reference proteome</keyword>
<comment type="similarity">
    <text evidence="1 2">Belongs to the peptidase S14 family.</text>
</comment>
<reference evidence="4" key="1">
    <citation type="submission" date="2023-07" db="EMBL/GenBank/DDBJ databases">
        <title>draft genome sequence of fig (Ficus carica).</title>
        <authorList>
            <person name="Takahashi T."/>
            <person name="Nishimura K."/>
        </authorList>
    </citation>
    <scope>NUCLEOTIDE SEQUENCE</scope>
</reference>
<dbReference type="Gene3D" id="3.90.226.10">
    <property type="entry name" value="2-enoyl-CoA Hydratase, Chain A, domain 1"/>
    <property type="match status" value="1"/>
</dbReference>
<dbReference type="Proteomes" id="UP001187192">
    <property type="component" value="Unassembled WGS sequence"/>
</dbReference>
<evidence type="ECO:0000256" key="2">
    <source>
        <dbReference type="RuleBase" id="RU003567"/>
    </source>
</evidence>
<name>A0AA88D0K8_FICCA</name>
<dbReference type="EMBL" id="BTGU01000007">
    <property type="protein sequence ID" value="GMN37871.1"/>
    <property type="molecule type" value="Genomic_DNA"/>
</dbReference>
<dbReference type="InterPro" id="IPR023562">
    <property type="entry name" value="ClpP/TepA"/>
</dbReference>
<dbReference type="GO" id="GO:0051117">
    <property type="term" value="F:ATPase binding"/>
    <property type="evidence" value="ECO:0007669"/>
    <property type="project" value="TreeGrafter"/>
</dbReference>
<dbReference type="GO" id="GO:0004176">
    <property type="term" value="F:ATP-dependent peptidase activity"/>
    <property type="evidence" value="ECO:0007669"/>
    <property type="project" value="InterPro"/>
</dbReference>
<dbReference type="GO" id="GO:0006515">
    <property type="term" value="P:protein quality control for misfolded or incompletely synthesized proteins"/>
    <property type="evidence" value="ECO:0007669"/>
    <property type="project" value="TreeGrafter"/>
</dbReference>
<dbReference type="InterPro" id="IPR001907">
    <property type="entry name" value="ClpP"/>
</dbReference>
<feature type="region of interest" description="Disordered" evidence="3">
    <location>
        <begin position="441"/>
        <end position="461"/>
    </location>
</feature>
<feature type="compositionally biased region" description="Low complexity" evidence="3">
    <location>
        <begin position="1"/>
        <end position="14"/>
    </location>
</feature>
<evidence type="ECO:0000313" key="4">
    <source>
        <dbReference type="EMBL" id="GMN37871.1"/>
    </source>
</evidence>
<accession>A0AA88D0K8</accession>
<dbReference type="AlphaFoldDB" id="A0AA88D0K8"/>
<sequence length="461" mass="50729">MAATSLISSLSAPSSSPPQLTPSIGSPKSSFLHGTKLLCQPSSFSVLSGRPTAPRFLVSSSAKSFDHIPNQFREENLKDGFASSIGCKIAKELVVALATTDVRTFDVLRVAIVMDNYKNAPQYLYGLSPSQMDMFMTEDNPVRRQSEAVTEESISSSHNYLNHGGMWSLSGLNDKGPSKYSMSVSMYRGGARGYGRPRTAPPDLPSLLLDARICYLGMPIVPAVTELLVAQFMWLDYDNPSKPIYLYINSPGTQNEKMETVGSETEAYAIADMMSLFVLELVIQPVDLLCVRFLHVHLKYVKSDVYTVNCGMAYGQAAMLLSLGAKGYRAVQPNSNSMVPTFCSKLSMLYITKLYLPKVNRSSGAVIDMWIKAKELDANTEYYIELLAKGIGKSKEEITKDVQRPKYLQAQEAIDYGVADKIINSRDIAFEKRNYDEMLAQSRAMKRGAGGNPQASPSGVR</sequence>
<feature type="region of interest" description="Disordered" evidence="3">
    <location>
        <begin position="1"/>
        <end position="25"/>
    </location>
</feature>
<dbReference type="InterPro" id="IPR029045">
    <property type="entry name" value="ClpP/crotonase-like_dom_sf"/>
</dbReference>
<dbReference type="CDD" id="cd07017">
    <property type="entry name" value="S14_ClpP_2"/>
    <property type="match status" value="1"/>
</dbReference>
<dbReference type="PRINTS" id="PR00127">
    <property type="entry name" value="CLPPROTEASEP"/>
</dbReference>
<dbReference type="PANTHER" id="PTHR10381">
    <property type="entry name" value="ATP-DEPENDENT CLP PROTEASE PROTEOLYTIC SUBUNIT"/>
    <property type="match status" value="1"/>
</dbReference>
<dbReference type="GO" id="GO:0009368">
    <property type="term" value="C:endopeptidase Clp complex"/>
    <property type="evidence" value="ECO:0007669"/>
    <property type="project" value="TreeGrafter"/>
</dbReference>
<dbReference type="Pfam" id="PF00574">
    <property type="entry name" value="CLP_protease"/>
    <property type="match status" value="3"/>
</dbReference>
<organism evidence="4 5">
    <name type="scientific">Ficus carica</name>
    <name type="common">Common fig</name>
    <dbReference type="NCBI Taxonomy" id="3494"/>
    <lineage>
        <taxon>Eukaryota</taxon>
        <taxon>Viridiplantae</taxon>
        <taxon>Streptophyta</taxon>
        <taxon>Embryophyta</taxon>
        <taxon>Tracheophyta</taxon>
        <taxon>Spermatophyta</taxon>
        <taxon>Magnoliopsida</taxon>
        <taxon>eudicotyledons</taxon>
        <taxon>Gunneridae</taxon>
        <taxon>Pentapetalae</taxon>
        <taxon>rosids</taxon>
        <taxon>fabids</taxon>
        <taxon>Rosales</taxon>
        <taxon>Moraceae</taxon>
        <taxon>Ficeae</taxon>
        <taxon>Ficus</taxon>
    </lineage>
</organism>
<evidence type="ECO:0000256" key="3">
    <source>
        <dbReference type="SAM" id="MobiDB-lite"/>
    </source>
</evidence>
<comment type="caution">
    <text evidence="4">The sequence shown here is derived from an EMBL/GenBank/DDBJ whole genome shotgun (WGS) entry which is preliminary data.</text>
</comment>
<dbReference type="GO" id="GO:0009532">
    <property type="term" value="C:plastid stroma"/>
    <property type="evidence" value="ECO:0007669"/>
    <property type="project" value="UniProtKB-ARBA"/>
</dbReference>
<gene>
    <name evidence="4" type="ORF">TIFTF001_007163</name>
</gene>
<evidence type="ECO:0000313" key="5">
    <source>
        <dbReference type="Proteomes" id="UP001187192"/>
    </source>
</evidence>
<protein>
    <recommendedName>
        <fullName evidence="2">ATP-dependent Clp protease proteolytic subunit</fullName>
    </recommendedName>
</protein>
<proteinExistence type="inferred from homology"/>
<dbReference type="SUPFAM" id="SSF52096">
    <property type="entry name" value="ClpP/crotonase"/>
    <property type="match status" value="1"/>
</dbReference>
<dbReference type="PANTHER" id="PTHR10381:SF55">
    <property type="entry name" value="ATP-DEPENDENT CLP PROTEASE PROTEOLYTIC SUBUNIT-RELATED PROTEIN 1, CHLOROPLASTIC"/>
    <property type="match status" value="1"/>
</dbReference>